<dbReference type="AlphaFoldDB" id="A0AAP0Q5Y2"/>
<protein>
    <submittedName>
        <fullName evidence="1">Uncharacterized protein</fullName>
    </submittedName>
</protein>
<name>A0AAP0Q5Y2_9MAGN</name>
<evidence type="ECO:0000313" key="1">
    <source>
        <dbReference type="EMBL" id="KAK9167244.1"/>
    </source>
</evidence>
<reference evidence="1 2" key="1">
    <citation type="submission" date="2024-01" db="EMBL/GenBank/DDBJ databases">
        <title>Genome assemblies of Stephania.</title>
        <authorList>
            <person name="Yang L."/>
        </authorList>
    </citation>
    <scope>NUCLEOTIDE SEQUENCE [LARGE SCALE GENOMIC DNA]</scope>
    <source>
        <strain evidence="1">JXDWG</strain>
        <tissue evidence="1">Leaf</tissue>
    </source>
</reference>
<dbReference type="EMBL" id="JBBNAG010000001">
    <property type="protein sequence ID" value="KAK9167244.1"/>
    <property type="molecule type" value="Genomic_DNA"/>
</dbReference>
<comment type="caution">
    <text evidence="1">The sequence shown here is derived from an EMBL/GenBank/DDBJ whole genome shotgun (WGS) entry which is preliminary data.</text>
</comment>
<dbReference type="Proteomes" id="UP001419268">
    <property type="component" value="Unassembled WGS sequence"/>
</dbReference>
<proteinExistence type="predicted"/>
<evidence type="ECO:0000313" key="2">
    <source>
        <dbReference type="Proteomes" id="UP001419268"/>
    </source>
</evidence>
<sequence length="50" mass="5665">MGYKIIFLPLISRGVKELRISASILELISFGPLSPIGFFLEKSFFQFLSL</sequence>
<keyword evidence="2" id="KW-1185">Reference proteome</keyword>
<accession>A0AAP0Q5Y2</accession>
<organism evidence="1 2">
    <name type="scientific">Stephania cephalantha</name>
    <dbReference type="NCBI Taxonomy" id="152367"/>
    <lineage>
        <taxon>Eukaryota</taxon>
        <taxon>Viridiplantae</taxon>
        <taxon>Streptophyta</taxon>
        <taxon>Embryophyta</taxon>
        <taxon>Tracheophyta</taxon>
        <taxon>Spermatophyta</taxon>
        <taxon>Magnoliopsida</taxon>
        <taxon>Ranunculales</taxon>
        <taxon>Menispermaceae</taxon>
        <taxon>Menispermoideae</taxon>
        <taxon>Cissampelideae</taxon>
        <taxon>Stephania</taxon>
    </lineage>
</organism>
<gene>
    <name evidence="1" type="ORF">Scep_002435</name>
</gene>